<evidence type="ECO:0000256" key="1">
    <source>
        <dbReference type="ARBA" id="ARBA00022801"/>
    </source>
</evidence>
<accession>A0A3M7AAG7</accession>
<proteinExistence type="predicted"/>
<dbReference type="PANTHER" id="PTHR45648">
    <property type="entry name" value="GDSL LIPASE/ACYLHYDROLASE FAMILY PROTEIN (AFU_ORTHOLOGUE AFUA_4G14700)"/>
    <property type="match status" value="1"/>
</dbReference>
<keyword evidence="1" id="KW-0378">Hydrolase</keyword>
<dbReference type="AlphaFoldDB" id="A0A3M7AAG7"/>
<dbReference type="Proteomes" id="UP000271337">
    <property type="component" value="Unassembled WGS sequence"/>
</dbReference>
<feature type="signal peptide" evidence="3">
    <location>
        <begin position="1"/>
        <end position="17"/>
    </location>
</feature>
<gene>
    <name evidence="4" type="ORF">D0867_01460</name>
</gene>
<feature type="region of interest" description="Disordered" evidence="2">
    <location>
        <begin position="39"/>
        <end position="66"/>
    </location>
</feature>
<sequence length="399" mass="44671">MPTAFAVSALLSATAEGTGPSTVTETKEIHKTHWRTRWHTHTHTHTLPTECPSSATSTTAPSSSSVPQDYWPGWSGISRMFTFGDSYSTTGFNLSLTQPNESNPLGNPEYPGYTATNGPNWVDFLTVTYNQTLLETVNLAYGGATVDSELIAPYQPTVLSMKDQILDEFVPVYADSPDFFEWQANNTLFAIWIGINDVGNAYAQANSSLVYPLVMTEYTSLMDTLYQNGARNFLFINVPPVNRSPLTLSAGAEAEATEATDISVWNANVTHIATNLSTVYPDATTFVFDSNSLFYEVLEEPCAYEQTCPYRNTTEYCESYMNGTPEWDTFYPNCSIPVDEYFWLNSLHPTFRMMNVTAQEIARQLSWDIGRDVLVCGRLAAILWWMDEWICFSFSFVLP</sequence>
<dbReference type="EMBL" id="QWIL01000086">
    <property type="protein sequence ID" value="RMY24330.1"/>
    <property type="molecule type" value="Genomic_DNA"/>
</dbReference>
<dbReference type="Gene3D" id="3.40.50.1110">
    <property type="entry name" value="SGNH hydrolase"/>
    <property type="match status" value="1"/>
</dbReference>
<feature type="chain" id="PRO_5018278590" description="Carbohydrate esterase family 16 protein" evidence="3">
    <location>
        <begin position="18"/>
        <end position="399"/>
    </location>
</feature>
<protein>
    <recommendedName>
        <fullName evidence="6">Carbohydrate esterase family 16 protein</fullName>
    </recommendedName>
</protein>
<reference evidence="4 5" key="1">
    <citation type="journal article" date="2018" name="BMC Genomics">
        <title>Genomic evidence for intraspecific hybridization in a clonal and extremely halotolerant yeast.</title>
        <authorList>
            <person name="Gostincar C."/>
            <person name="Stajich J.E."/>
            <person name="Zupancic J."/>
            <person name="Zalar P."/>
            <person name="Gunde-Cimerman N."/>
        </authorList>
    </citation>
    <scope>NUCLEOTIDE SEQUENCE [LARGE SCALE GENOMIC DNA]</scope>
    <source>
        <strain evidence="4 5">EXF-6669</strain>
    </source>
</reference>
<evidence type="ECO:0008006" key="6">
    <source>
        <dbReference type="Google" id="ProtNLM"/>
    </source>
</evidence>
<comment type="caution">
    <text evidence="4">The sequence shown here is derived from an EMBL/GenBank/DDBJ whole genome shotgun (WGS) entry which is preliminary data.</text>
</comment>
<dbReference type="SUPFAM" id="SSF52266">
    <property type="entry name" value="SGNH hydrolase"/>
    <property type="match status" value="1"/>
</dbReference>
<dbReference type="InterPro" id="IPR001087">
    <property type="entry name" value="GDSL"/>
</dbReference>
<evidence type="ECO:0000313" key="4">
    <source>
        <dbReference type="EMBL" id="RMY24330.1"/>
    </source>
</evidence>
<name>A0A3M7AAG7_HORWE</name>
<organism evidence="4 5">
    <name type="scientific">Hortaea werneckii</name>
    <name type="common">Black yeast</name>
    <name type="synonym">Cladosporium werneckii</name>
    <dbReference type="NCBI Taxonomy" id="91943"/>
    <lineage>
        <taxon>Eukaryota</taxon>
        <taxon>Fungi</taxon>
        <taxon>Dikarya</taxon>
        <taxon>Ascomycota</taxon>
        <taxon>Pezizomycotina</taxon>
        <taxon>Dothideomycetes</taxon>
        <taxon>Dothideomycetidae</taxon>
        <taxon>Mycosphaerellales</taxon>
        <taxon>Teratosphaeriaceae</taxon>
        <taxon>Hortaea</taxon>
    </lineage>
</organism>
<evidence type="ECO:0000256" key="3">
    <source>
        <dbReference type="SAM" id="SignalP"/>
    </source>
</evidence>
<dbReference type="InterPro" id="IPR051058">
    <property type="entry name" value="GDSL_Est/Lipase"/>
</dbReference>
<evidence type="ECO:0000313" key="5">
    <source>
        <dbReference type="Proteomes" id="UP000271337"/>
    </source>
</evidence>
<dbReference type="InterPro" id="IPR036514">
    <property type="entry name" value="SGNH_hydro_sf"/>
</dbReference>
<feature type="compositionally biased region" description="Low complexity" evidence="2">
    <location>
        <begin position="52"/>
        <end position="65"/>
    </location>
</feature>
<dbReference type="OrthoDB" id="1600564at2759"/>
<dbReference type="GO" id="GO:0016788">
    <property type="term" value="F:hydrolase activity, acting on ester bonds"/>
    <property type="evidence" value="ECO:0007669"/>
    <property type="project" value="InterPro"/>
</dbReference>
<dbReference type="Pfam" id="PF00657">
    <property type="entry name" value="Lipase_GDSL"/>
    <property type="match status" value="1"/>
</dbReference>
<keyword evidence="3" id="KW-0732">Signal</keyword>
<dbReference type="CDD" id="cd01846">
    <property type="entry name" value="fatty_acyltransferase_like"/>
    <property type="match status" value="1"/>
</dbReference>
<dbReference type="VEuPathDB" id="FungiDB:BTJ68_13691"/>
<dbReference type="PANTHER" id="PTHR45648:SF22">
    <property type="entry name" value="GDSL LIPASE_ACYLHYDROLASE FAMILY PROTEIN (AFU_ORTHOLOGUE AFUA_4G14700)"/>
    <property type="match status" value="1"/>
</dbReference>
<evidence type="ECO:0000256" key="2">
    <source>
        <dbReference type="SAM" id="MobiDB-lite"/>
    </source>
</evidence>